<dbReference type="EMBL" id="JAJJMA010098117">
    <property type="protein sequence ID" value="MCL7030156.1"/>
    <property type="molecule type" value="Genomic_DNA"/>
</dbReference>
<feature type="compositionally biased region" description="Basic and acidic residues" evidence="1">
    <location>
        <begin position="265"/>
        <end position="275"/>
    </location>
</feature>
<protein>
    <submittedName>
        <fullName evidence="3">Uncharacterized protein</fullName>
    </submittedName>
</protein>
<evidence type="ECO:0000313" key="3">
    <source>
        <dbReference type="EMBL" id="MCL7030156.1"/>
    </source>
</evidence>
<proteinExistence type="predicted"/>
<evidence type="ECO:0000256" key="1">
    <source>
        <dbReference type="SAM" id="MobiDB-lite"/>
    </source>
</evidence>
<dbReference type="Proteomes" id="UP001177140">
    <property type="component" value="Unassembled WGS sequence"/>
</dbReference>
<feature type="signal peptide" evidence="2">
    <location>
        <begin position="1"/>
        <end position="28"/>
    </location>
</feature>
<evidence type="ECO:0000256" key="2">
    <source>
        <dbReference type="SAM" id="SignalP"/>
    </source>
</evidence>
<keyword evidence="2" id="KW-0732">Signal</keyword>
<reference evidence="3" key="1">
    <citation type="submission" date="2022-03" db="EMBL/GenBank/DDBJ databases">
        <title>A functionally conserved STORR gene fusion in Papaver species that diverged 16.8 million years ago.</title>
        <authorList>
            <person name="Catania T."/>
        </authorList>
    </citation>
    <scope>NUCLEOTIDE SEQUENCE</scope>
    <source>
        <strain evidence="3">S-191538</strain>
    </source>
</reference>
<sequence>MARINSTSYLFGFFVVLVVLSSSQLSIADYVYCGKQGDTYCPGKGCEAPVFASPVAYSSCSSCGERCKGDYHDAYRGSICYISPQDAVHRYCLCCVHYMADDAAYIPPTTAPAPGELAPQTPPYVEPVAPPQAPPYVEPISPPQAPPVFTLNQDPTVFCDNGYTVTTPVDDCSECNGKCKLGSFRDDLEGVFCYDNSAGPYCNCCVRYGAGDVPPMPTPPTESPMPTPMVPQVVTPTPSPTEDPKAPGCFVPIQTPPISPPDVKPPADPHTDPAPHAKKQKGKKHPKHVAPHEKKIKKEKNPRVNP</sequence>
<feature type="compositionally biased region" description="Pro residues" evidence="1">
    <location>
        <begin position="216"/>
        <end position="229"/>
    </location>
</feature>
<evidence type="ECO:0000313" key="4">
    <source>
        <dbReference type="Proteomes" id="UP001177140"/>
    </source>
</evidence>
<gene>
    <name evidence="3" type="ORF">MKW94_011787</name>
</gene>
<keyword evidence="4" id="KW-1185">Reference proteome</keyword>
<name>A0AA41V476_PAPNU</name>
<organism evidence="3 4">
    <name type="scientific">Papaver nudicaule</name>
    <name type="common">Iceland poppy</name>
    <dbReference type="NCBI Taxonomy" id="74823"/>
    <lineage>
        <taxon>Eukaryota</taxon>
        <taxon>Viridiplantae</taxon>
        <taxon>Streptophyta</taxon>
        <taxon>Embryophyta</taxon>
        <taxon>Tracheophyta</taxon>
        <taxon>Spermatophyta</taxon>
        <taxon>Magnoliopsida</taxon>
        <taxon>Ranunculales</taxon>
        <taxon>Papaveraceae</taxon>
        <taxon>Papaveroideae</taxon>
        <taxon>Papaver</taxon>
    </lineage>
</organism>
<feature type="region of interest" description="Disordered" evidence="1">
    <location>
        <begin position="216"/>
        <end position="306"/>
    </location>
</feature>
<dbReference type="PRINTS" id="PR01217">
    <property type="entry name" value="PRICHEXTENSN"/>
</dbReference>
<feature type="chain" id="PRO_5041255782" evidence="2">
    <location>
        <begin position="29"/>
        <end position="306"/>
    </location>
</feature>
<feature type="compositionally biased region" description="Pro residues" evidence="1">
    <location>
        <begin position="254"/>
        <end position="264"/>
    </location>
</feature>
<dbReference type="AlphaFoldDB" id="A0AA41V476"/>
<accession>A0AA41V476</accession>
<comment type="caution">
    <text evidence="3">The sequence shown here is derived from an EMBL/GenBank/DDBJ whole genome shotgun (WGS) entry which is preliminary data.</text>
</comment>
<feature type="compositionally biased region" description="Basic residues" evidence="1">
    <location>
        <begin position="276"/>
        <end position="298"/>
    </location>
</feature>